<accession>A0A2H0W159</accession>
<comment type="caution">
    <text evidence="2">The sequence shown here is derived from an EMBL/GenBank/DDBJ whole genome shotgun (WGS) entry which is preliminary data.</text>
</comment>
<dbReference type="EMBL" id="PEZZ01000021">
    <property type="protein sequence ID" value="PIS05099.1"/>
    <property type="molecule type" value="Genomic_DNA"/>
</dbReference>
<evidence type="ECO:0000313" key="2">
    <source>
        <dbReference type="EMBL" id="PIS05099.1"/>
    </source>
</evidence>
<organism evidence="2 3">
    <name type="scientific">Candidatus Buchananbacteria bacterium CG10_big_fil_rev_8_21_14_0_10_42_9</name>
    <dbReference type="NCBI Taxonomy" id="1974526"/>
    <lineage>
        <taxon>Bacteria</taxon>
        <taxon>Candidatus Buchananiibacteriota</taxon>
    </lineage>
</organism>
<dbReference type="Proteomes" id="UP000230935">
    <property type="component" value="Unassembled WGS sequence"/>
</dbReference>
<dbReference type="AlphaFoldDB" id="A0A2H0W159"/>
<evidence type="ECO:0000256" key="1">
    <source>
        <dbReference type="SAM" id="MobiDB-lite"/>
    </source>
</evidence>
<feature type="region of interest" description="Disordered" evidence="1">
    <location>
        <begin position="1"/>
        <end position="30"/>
    </location>
</feature>
<gene>
    <name evidence="2" type="ORF">COT81_02945</name>
</gene>
<protein>
    <submittedName>
        <fullName evidence="2">Uncharacterized protein</fullName>
    </submittedName>
</protein>
<name>A0A2H0W159_9BACT</name>
<proteinExistence type="predicted"/>
<sequence length="189" mass="21882">MLSERGDIYGSPEPQSPETNLGEHEEFEADLDETELVHPIERINDLVEIETFPDRIAIHVLDQYQNNDDEDSSQDGEKQTPRLTISELRSMFRPAFEVIARRVEENPNIKTITALSWIVGKAPTMMKKMGFTIDRPKLTQSEISKEFPHEITWRLKHPDKKPRVIASAHVDREDFLAQYLTKKEEKEPG</sequence>
<reference evidence="3" key="1">
    <citation type="submission" date="2017-09" db="EMBL/GenBank/DDBJ databases">
        <title>Depth-based differentiation of microbial function through sediment-hosted aquifers and enrichment of novel symbionts in the deep terrestrial subsurface.</title>
        <authorList>
            <person name="Probst A.J."/>
            <person name="Ladd B."/>
            <person name="Jarett J.K."/>
            <person name="Geller-Mcgrath D.E."/>
            <person name="Sieber C.M.K."/>
            <person name="Emerson J.B."/>
            <person name="Anantharaman K."/>
            <person name="Thomas B.C."/>
            <person name="Malmstrom R."/>
            <person name="Stieglmeier M."/>
            <person name="Klingl A."/>
            <person name="Woyke T."/>
            <person name="Ryan C.M."/>
            <person name="Banfield J.F."/>
        </authorList>
    </citation>
    <scope>NUCLEOTIDE SEQUENCE [LARGE SCALE GENOMIC DNA]</scope>
</reference>
<evidence type="ECO:0000313" key="3">
    <source>
        <dbReference type="Proteomes" id="UP000230935"/>
    </source>
</evidence>